<keyword evidence="6" id="KW-1185">Reference proteome</keyword>
<name>A0A841J3N3_9SPHN</name>
<dbReference type="Gene3D" id="2.40.50.100">
    <property type="match status" value="1"/>
</dbReference>
<dbReference type="PANTHER" id="PTHR32347">
    <property type="entry name" value="EFFLUX SYSTEM COMPONENT YKNX-RELATED"/>
    <property type="match status" value="1"/>
</dbReference>
<feature type="coiled-coil region" evidence="3">
    <location>
        <begin position="91"/>
        <end position="156"/>
    </location>
</feature>
<organism evidence="5 6">
    <name type="scientific">Sphingobium subterraneum</name>
    <dbReference type="NCBI Taxonomy" id="627688"/>
    <lineage>
        <taxon>Bacteria</taxon>
        <taxon>Pseudomonadati</taxon>
        <taxon>Pseudomonadota</taxon>
        <taxon>Alphaproteobacteria</taxon>
        <taxon>Sphingomonadales</taxon>
        <taxon>Sphingomonadaceae</taxon>
        <taxon>Sphingobium</taxon>
    </lineage>
</organism>
<dbReference type="Proteomes" id="UP000552700">
    <property type="component" value="Unassembled WGS sequence"/>
</dbReference>
<reference evidence="5 6" key="1">
    <citation type="submission" date="2020-08" db="EMBL/GenBank/DDBJ databases">
        <title>Genomic Encyclopedia of Type Strains, Phase IV (KMG-IV): sequencing the most valuable type-strain genomes for metagenomic binning, comparative biology and taxonomic classification.</title>
        <authorList>
            <person name="Goeker M."/>
        </authorList>
    </citation>
    <scope>NUCLEOTIDE SEQUENCE [LARGE SCALE GENOMIC DNA]</scope>
    <source>
        <strain evidence="5 6">DSM 102255</strain>
    </source>
</reference>
<gene>
    <name evidence="5" type="ORF">FHS92_000578</name>
</gene>
<dbReference type="Pfam" id="PF25876">
    <property type="entry name" value="HH_MFP_RND"/>
    <property type="match status" value="1"/>
</dbReference>
<keyword evidence="2 3" id="KW-0175">Coiled coil</keyword>
<dbReference type="EMBL" id="JACIJP010000001">
    <property type="protein sequence ID" value="MBB6122871.1"/>
    <property type="molecule type" value="Genomic_DNA"/>
</dbReference>
<proteinExistence type="predicted"/>
<dbReference type="InterPro" id="IPR050465">
    <property type="entry name" value="UPF0194_transport"/>
</dbReference>
<dbReference type="AlphaFoldDB" id="A0A841J3N3"/>
<dbReference type="RefSeq" id="WP_184077343.1">
    <property type="nucleotide sequence ID" value="NZ_JACIJP010000001.1"/>
</dbReference>
<dbReference type="SUPFAM" id="SSF111369">
    <property type="entry name" value="HlyD-like secretion proteins"/>
    <property type="match status" value="3"/>
</dbReference>
<evidence type="ECO:0000256" key="2">
    <source>
        <dbReference type="ARBA" id="ARBA00023054"/>
    </source>
</evidence>
<comment type="subcellular location">
    <subcellularLocation>
        <location evidence="1">Cell envelope</location>
    </subcellularLocation>
</comment>
<sequence>MFLVLAGCEQRMPANSHIGYVEVEWVYVAAPLAGWIVSRPVAAGSKVLKGDVLFTLDDSSQLAASNAARSKVVQAEAQERDISTGARVPEIRAIEAQIDQARAQLRLTRLQNERIGKLANDGFASKQQRDQAEAAFRSAEAQVRQFEEQIVVARQAGRPAAREVAQAGVDAARAASSSATYNLDQRVIRAGVGGEVSMTFLNPGEYAASANPVLALLPANSLKVHMFVTEAELPVYRVGTRVLVRSDSMEKAVEGRISFVAPNAEFTPPVIYSQDVRARLVFLVKVDVPDTRGLLPGLPVDVTRP</sequence>
<protein>
    <submittedName>
        <fullName evidence="5">HlyD family secretion protein</fullName>
    </submittedName>
</protein>
<evidence type="ECO:0000256" key="1">
    <source>
        <dbReference type="ARBA" id="ARBA00004196"/>
    </source>
</evidence>
<evidence type="ECO:0000259" key="4">
    <source>
        <dbReference type="Pfam" id="PF25876"/>
    </source>
</evidence>
<dbReference type="PANTHER" id="PTHR32347:SF23">
    <property type="entry name" value="BLL5650 PROTEIN"/>
    <property type="match status" value="1"/>
</dbReference>
<dbReference type="Gene3D" id="1.10.287.470">
    <property type="entry name" value="Helix hairpin bin"/>
    <property type="match status" value="2"/>
</dbReference>
<comment type="caution">
    <text evidence="5">The sequence shown here is derived from an EMBL/GenBank/DDBJ whole genome shotgun (WGS) entry which is preliminary data.</text>
</comment>
<evidence type="ECO:0000256" key="3">
    <source>
        <dbReference type="SAM" id="Coils"/>
    </source>
</evidence>
<dbReference type="Gene3D" id="2.40.30.170">
    <property type="match status" value="1"/>
</dbReference>
<accession>A0A841J3N3</accession>
<evidence type="ECO:0000313" key="5">
    <source>
        <dbReference type="EMBL" id="MBB6122871.1"/>
    </source>
</evidence>
<dbReference type="GO" id="GO:0030313">
    <property type="term" value="C:cell envelope"/>
    <property type="evidence" value="ECO:0007669"/>
    <property type="project" value="UniProtKB-SubCell"/>
</dbReference>
<evidence type="ECO:0000313" key="6">
    <source>
        <dbReference type="Proteomes" id="UP000552700"/>
    </source>
</evidence>
<dbReference type="InterPro" id="IPR058624">
    <property type="entry name" value="MdtA-like_HH"/>
</dbReference>
<feature type="domain" description="Multidrug resistance protein MdtA-like alpha-helical hairpin" evidence="4">
    <location>
        <begin position="93"/>
        <end position="145"/>
    </location>
</feature>